<keyword evidence="6" id="KW-0503">Monooxygenase</keyword>
<dbReference type="PANTHER" id="PTHR23023">
    <property type="entry name" value="DIMETHYLANILINE MONOOXYGENASE"/>
    <property type="match status" value="1"/>
</dbReference>
<dbReference type="EC" id="1.-.-.-" evidence="6"/>
<dbReference type="PRINTS" id="PR00419">
    <property type="entry name" value="ADXRDTASE"/>
</dbReference>
<comment type="cofactor">
    <cofactor evidence="6">
        <name>FAD</name>
        <dbReference type="ChEBI" id="CHEBI:57692"/>
    </cofactor>
</comment>
<comment type="similarity">
    <text evidence="1 6">Belongs to the FMO family.</text>
</comment>
<sequence length="570" mass="62897">MPRARVVAVVGAGAAGLEAARELLREGHAVTVFERSDRVGGTWAYAPRADETDPLGAAVHGSLYASLRTNLPRELMGFSGHESLVGRVFAGDPRTFPGHQEVLAFLRAFAEESGVARRVSVISAQDGRRCRLVTLIAAFAVGFNERRTSNAFTTSWLPATHLVDDSGMDGELLAAGGTTYRAACPPSIVTQLDLDREPDLHTQGPCGSPAASNLAHSVWARLSPSVDPGSVTELRAEVLRASPPLGRRGEGGERWSVAWRGEDGEVAVEAFDAVVVCNGHCTVPLVPKLPGEFGVIRFTPSKESTSGEESKCTPQLPHFRAISRSGLGASGIDIAREISQVTKEVHIASRQNEHRLGKISIDPYLNVWMHAEWIRINTRWLNVHQVDCIQDDGQVRFAEGAAVAADVILYCTGYRYHFPFLDLDELTVDDENRVGPLYKHVFPPKYAPNLSFVGLPVKTILFQSFELEAKWVARVLSGRAALPSEEGMLAAVREHYRRMEESGRPRRHTHALMPEWVEYMDWLAEQVGERRLEARRRDMYERALQRVWSLDGGYRDSCEDEEKGSGDSKV</sequence>
<evidence type="ECO:0000256" key="6">
    <source>
        <dbReference type="RuleBase" id="RU361177"/>
    </source>
</evidence>
<keyword evidence="3 6" id="KW-0274">FAD</keyword>
<dbReference type="Pfam" id="PF00743">
    <property type="entry name" value="FMO-like"/>
    <property type="match status" value="3"/>
</dbReference>
<reference evidence="7" key="1">
    <citation type="submission" date="2015-06" db="UniProtKB">
        <authorList>
            <consortium name="EnsemblPlants"/>
        </authorList>
    </citation>
    <scope>IDENTIFICATION</scope>
</reference>
<evidence type="ECO:0000313" key="7">
    <source>
        <dbReference type="EnsemblPlants" id="EMT05089"/>
    </source>
</evidence>
<dbReference type="GO" id="GO:0004499">
    <property type="term" value="F:N,N-dimethylaniline monooxygenase activity"/>
    <property type="evidence" value="ECO:0007669"/>
    <property type="project" value="InterPro"/>
</dbReference>
<evidence type="ECO:0000256" key="1">
    <source>
        <dbReference type="ARBA" id="ARBA00009183"/>
    </source>
</evidence>
<organism evidence="7">
    <name type="scientific">Aegilops tauschii</name>
    <name type="common">Tausch's goatgrass</name>
    <name type="synonym">Aegilops squarrosa</name>
    <dbReference type="NCBI Taxonomy" id="37682"/>
    <lineage>
        <taxon>Eukaryota</taxon>
        <taxon>Viridiplantae</taxon>
        <taxon>Streptophyta</taxon>
        <taxon>Embryophyta</taxon>
        <taxon>Tracheophyta</taxon>
        <taxon>Spermatophyta</taxon>
        <taxon>Magnoliopsida</taxon>
        <taxon>Liliopsida</taxon>
        <taxon>Poales</taxon>
        <taxon>Poaceae</taxon>
        <taxon>BOP clade</taxon>
        <taxon>Pooideae</taxon>
        <taxon>Triticodae</taxon>
        <taxon>Triticeae</taxon>
        <taxon>Triticinae</taxon>
        <taxon>Aegilops</taxon>
    </lineage>
</organism>
<dbReference type="SUPFAM" id="SSF51971">
    <property type="entry name" value="Nucleotide-binding domain"/>
    <property type="match status" value="1"/>
</dbReference>
<keyword evidence="4" id="KW-0521">NADP</keyword>
<dbReference type="AlphaFoldDB" id="M8AUI1"/>
<dbReference type="InterPro" id="IPR000960">
    <property type="entry name" value="Flavin_mOase"/>
</dbReference>
<evidence type="ECO:0000256" key="2">
    <source>
        <dbReference type="ARBA" id="ARBA00022630"/>
    </source>
</evidence>
<protein>
    <recommendedName>
        <fullName evidence="6">Flavin-containing monooxygenase</fullName>
        <ecNumber evidence="6">1.-.-.-</ecNumber>
    </recommendedName>
</protein>
<keyword evidence="5 6" id="KW-0560">Oxidoreductase</keyword>
<dbReference type="InterPro" id="IPR036188">
    <property type="entry name" value="FAD/NAD-bd_sf"/>
</dbReference>
<dbReference type="InterPro" id="IPR050346">
    <property type="entry name" value="FMO-like"/>
</dbReference>
<dbReference type="SUPFAM" id="SSF51905">
    <property type="entry name" value="FAD/NAD(P)-binding domain"/>
    <property type="match status" value="1"/>
</dbReference>
<dbReference type="PIRSF" id="PIRSF000332">
    <property type="entry name" value="FMO"/>
    <property type="match status" value="1"/>
</dbReference>
<evidence type="ECO:0000256" key="5">
    <source>
        <dbReference type="ARBA" id="ARBA00023002"/>
    </source>
</evidence>
<name>M8AUI1_AEGTA</name>
<dbReference type="GO" id="GO:0050660">
    <property type="term" value="F:flavin adenine dinucleotide binding"/>
    <property type="evidence" value="ECO:0007669"/>
    <property type="project" value="InterPro"/>
</dbReference>
<evidence type="ECO:0000256" key="3">
    <source>
        <dbReference type="ARBA" id="ARBA00022827"/>
    </source>
</evidence>
<keyword evidence="2 6" id="KW-0285">Flavoprotein</keyword>
<dbReference type="GO" id="GO:0050661">
    <property type="term" value="F:NADP binding"/>
    <property type="evidence" value="ECO:0007669"/>
    <property type="project" value="InterPro"/>
</dbReference>
<proteinExistence type="inferred from homology"/>
<dbReference type="Gene3D" id="3.50.50.60">
    <property type="entry name" value="FAD/NAD(P)-binding domain"/>
    <property type="match status" value="3"/>
</dbReference>
<accession>M8AUI1</accession>
<evidence type="ECO:0000256" key="4">
    <source>
        <dbReference type="ARBA" id="ARBA00022857"/>
    </source>
</evidence>
<dbReference type="EnsemblPlants" id="EMT05089">
    <property type="protein sequence ID" value="EMT05089"/>
    <property type="gene ID" value="F775_20617"/>
</dbReference>
<dbReference type="InterPro" id="IPR020946">
    <property type="entry name" value="Flavin_mOase-like"/>
</dbReference>